<feature type="domain" description="MaoC-like" evidence="1">
    <location>
        <begin position="165"/>
        <end position="263"/>
    </location>
</feature>
<name>A0A4R6H4S6_9GAMM</name>
<evidence type="ECO:0000313" key="3">
    <source>
        <dbReference type="EMBL" id="TDO02867.1"/>
    </source>
</evidence>
<dbReference type="Gene3D" id="3.10.129.10">
    <property type="entry name" value="Hotdog Thioesterase"/>
    <property type="match status" value="2"/>
</dbReference>
<dbReference type="InterPro" id="IPR029069">
    <property type="entry name" value="HotDog_dom_sf"/>
</dbReference>
<dbReference type="Pfam" id="PF01575">
    <property type="entry name" value="MaoC_dehydratas"/>
    <property type="match status" value="1"/>
</dbReference>
<accession>A0A4R6H4S6</accession>
<dbReference type="OrthoDB" id="9759612at2"/>
<dbReference type="CDD" id="cd03448">
    <property type="entry name" value="HDE_HSD"/>
    <property type="match status" value="1"/>
</dbReference>
<dbReference type="SUPFAM" id="SSF54637">
    <property type="entry name" value="Thioesterase/thiol ester dehydrase-isomerase"/>
    <property type="match status" value="2"/>
</dbReference>
<dbReference type="GO" id="GO:0006635">
    <property type="term" value="P:fatty acid beta-oxidation"/>
    <property type="evidence" value="ECO:0007669"/>
    <property type="project" value="TreeGrafter"/>
</dbReference>
<dbReference type="RefSeq" id="WP_133483974.1">
    <property type="nucleotide sequence ID" value="NZ_SNWH01000019.1"/>
</dbReference>
<evidence type="ECO:0000259" key="2">
    <source>
        <dbReference type="Pfam" id="PF22622"/>
    </source>
</evidence>
<dbReference type="Pfam" id="PF22622">
    <property type="entry name" value="MFE-2_hydrat-2_N"/>
    <property type="match status" value="1"/>
</dbReference>
<dbReference type="InterPro" id="IPR002539">
    <property type="entry name" value="MaoC-like_dom"/>
</dbReference>
<dbReference type="InterPro" id="IPR054357">
    <property type="entry name" value="MFE-2_N"/>
</dbReference>
<dbReference type="EMBL" id="SNWH01000019">
    <property type="protein sequence ID" value="TDO02867.1"/>
    <property type="molecule type" value="Genomic_DNA"/>
</dbReference>
<dbReference type="PANTHER" id="PTHR13078">
    <property type="entry name" value="PEROXISOMAL MULTIFUNCTIONAL ENZYME TYPE 2-RELATED"/>
    <property type="match status" value="1"/>
</dbReference>
<dbReference type="Proteomes" id="UP000295150">
    <property type="component" value="Unassembled WGS sequence"/>
</dbReference>
<evidence type="ECO:0000259" key="1">
    <source>
        <dbReference type="Pfam" id="PF01575"/>
    </source>
</evidence>
<organism evidence="3 4">
    <name type="scientific">Halomonas ventosae</name>
    <dbReference type="NCBI Taxonomy" id="229007"/>
    <lineage>
        <taxon>Bacteria</taxon>
        <taxon>Pseudomonadati</taxon>
        <taxon>Pseudomonadota</taxon>
        <taxon>Gammaproteobacteria</taxon>
        <taxon>Oceanospirillales</taxon>
        <taxon>Halomonadaceae</taxon>
        <taxon>Halomonas</taxon>
    </lineage>
</organism>
<evidence type="ECO:0000313" key="4">
    <source>
        <dbReference type="Proteomes" id="UP000295150"/>
    </source>
</evidence>
<dbReference type="AlphaFoldDB" id="A0A4R6H4S6"/>
<dbReference type="PANTHER" id="PTHR13078:SF56">
    <property type="entry name" value="PEROXISOMAL MULTIFUNCTIONAL ENZYME TYPE 2"/>
    <property type="match status" value="1"/>
</dbReference>
<comment type="caution">
    <text evidence="3">The sequence shown here is derived from an EMBL/GenBank/DDBJ whole genome shotgun (WGS) entry which is preliminary data.</text>
</comment>
<sequence>MDAFSRHLMTRKFKKVVHEYSLKDTILYSLGVGVGFDPRDSSQLKFVYEDGLRPMPSMAVVLAHPGFWAKEPDTGIDWVKLLHVGQEFELHESLPEAGKVYSVTRVVDVLDKGADKGAIIISERVVKDFETNSKICTVRTTSFARGNGGFSEGGKVGSKIKSVIPDRECDIESELDTFPNSALIYRLSGDLNPLHASPEVAKSAGFDGPILHGLCTFGVSCHAILRSALDYDDKAVKKMGASFTSPVYPGDTVVTKIWEVSYGYSFQCFSKDSGAKIIDNGFVVVREGEI</sequence>
<proteinExistence type="predicted"/>
<protein>
    <submittedName>
        <fullName evidence="3">Acyl dehydratase</fullName>
    </submittedName>
</protein>
<dbReference type="GO" id="GO:0003857">
    <property type="term" value="F:(3S)-3-hydroxyacyl-CoA dehydrogenase (NAD+) activity"/>
    <property type="evidence" value="ECO:0007669"/>
    <property type="project" value="TreeGrafter"/>
</dbReference>
<dbReference type="GO" id="GO:0004300">
    <property type="term" value="F:enoyl-CoA hydratase activity"/>
    <property type="evidence" value="ECO:0007669"/>
    <property type="project" value="TreeGrafter"/>
</dbReference>
<feature type="domain" description="Peroxisomal multifunctional enzyme type 2-like N-terminal" evidence="2">
    <location>
        <begin position="19"/>
        <end position="146"/>
    </location>
</feature>
<dbReference type="GO" id="GO:0044594">
    <property type="term" value="F:17-beta-hydroxysteroid dehydrogenase (NAD+) activity"/>
    <property type="evidence" value="ECO:0007669"/>
    <property type="project" value="TreeGrafter"/>
</dbReference>
<gene>
    <name evidence="3" type="ORF">DFO68_11934</name>
</gene>
<keyword evidence="4" id="KW-1185">Reference proteome</keyword>
<reference evidence="3 4" key="1">
    <citation type="submission" date="2019-03" db="EMBL/GenBank/DDBJ databases">
        <title>Freshwater and sediment microbial communities from various areas in North America, analyzing microbe dynamics in response to fracking.</title>
        <authorList>
            <person name="Lamendella R."/>
        </authorList>
    </citation>
    <scope>NUCLEOTIDE SEQUENCE [LARGE SCALE GENOMIC DNA]</scope>
    <source>
        <strain evidence="3 4">1_TX</strain>
    </source>
</reference>